<protein>
    <submittedName>
        <fullName evidence="2">Uncharacterized protein</fullName>
    </submittedName>
</protein>
<dbReference type="AlphaFoldDB" id="A0ABD2M3D5"/>
<evidence type="ECO:0000313" key="2">
    <source>
        <dbReference type="EMBL" id="KAL3122033.1"/>
    </source>
</evidence>
<proteinExistence type="predicted"/>
<evidence type="ECO:0000313" key="3">
    <source>
        <dbReference type="Proteomes" id="UP001620626"/>
    </source>
</evidence>
<evidence type="ECO:0000256" key="1">
    <source>
        <dbReference type="SAM" id="MobiDB-lite"/>
    </source>
</evidence>
<reference evidence="2 3" key="1">
    <citation type="submission" date="2024-10" db="EMBL/GenBank/DDBJ databases">
        <authorList>
            <person name="Kim D."/>
        </authorList>
    </citation>
    <scope>NUCLEOTIDE SEQUENCE [LARGE SCALE GENOMIC DNA]</scope>
    <source>
        <strain evidence="2">BH-2024</strain>
    </source>
</reference>
<comment type="caution">
    <text evidence="2">The sequence shown here is derived from an EMBL/GenBank/DDBJ whole genome shotgun (WGS) entry which is preliminary data.</text>
</comment>
<accession>A0ABD2M3D5</accession>
<organism evidence="2 3">
    <name type="scientific">Heterodera trifolii</name>
    <dbReference type="NCBI Taxonomy" id="157864"/>
    <lineage>
        <taxon>Eukaryota</taxon>
        <taxon>Metazoa</taxon>
        <taxon>Ecdysozoa</taxon>
        <taxon>Nematoda</taxon>
        <taxon>Chromadorea</taxon>
        <taxon>Rhabditida</taxon>
        <taxon>Tylenchina</taxon>
        <taxon>Tylenchomorpha</taxon>
        <taxon>Tylenchoidea</taxon>
        <taxon>Heteroderidae</taxon>
        <taxon>Heteroderinae</taxon>
        <taxon>Heterodera</taxon>
    </lineage>
</organism>
<feature type="region of interest" description="Disordered" evidence="1">
    <location>
        <begin position="141"/>
        <end position="173"/>
    </location>
</feature>
<name>A0ABD2M3D5_9BILA</name>
<dbReference type="Proteomes" id="UP001620626">
    <property type="component" value="Unassembled WGS sequence"/>
</dbReference>
<feature type="compositionally biased region" description="Polar residues" evidence="1">
    <location>
        <begin position="163"/>
        <end position="173"/>
    </location>
</feature>
<keyword evidence="3" id="KW-1185">Reference proteome</keyword>
<dbReference type="EMBL" id="JBICBT010000162">
    <property type="protein sequence ID" value="KAL3122033.1"/>
    <property type="molecule type" value="Genomic_DNA"/>
</dbReference>
<sequence>MQNKVGSLYPPADTYTRVFFQLAHNGVSVLINREKDVQRYENNPYITSPSRCDVLGDDCQPTRDLLLKAEQLLECCSPSKTPYPCTCGRPSPSVSLVESIAGISIRKGDPLKLMTYCTQRKRRRKCLTIFSKCAHNASITDTGRTSTEKTSKAKTEQMDKIPDSNQSLESYNK</sequence>
<gene>
    <name evidence="2" type="ORF">niasHT_008432</name>
</gene>
<feature type="compositionally biased region" description="Basic and acidic residues" evidence="1">
    <location>
        <begin position="146"/>
        <end position="162"/>
    </location>
</feature>